<dbReference type="Gene3D" id="3.40.50.300">
    <property type="entry name" value="P-loop containing nucleotide triphosphate hydrolases"/>
    <property type="match status" value="1"/>
</dbReference>
<dbReference type="EMBL" id="JAERRA010000001">
    <property type="protein sequence ID" value="MBL0719744.1"/>
    <property type="molecule type" value="Genomic_DNA"/>
</dbReference>
<reference evidence="2 3" key="1">
    <citation type="submission" date="2021-01" db="EMBL/GenBank/DDBJ databases">
        <title>Piscinibacter sp. Jin2 Genome sequencing and assembly.</title>
        <authorList>
            <person name="Kim I."/>
        </authorList>
    </citation>
    <scope>NUCLEOTIDE SEQUENCE [LARGE SCALE GENOMIC DNA]</scope>
    <source>
        <strain evidence="2 3">Jin2</strain>
    </source>
</reference>
<evidence type="ECO:0000259" key="1">
    <source>
        <dbReference type="Pfam" id="PF07693"/>
    </source>
</evidence>
<proteinExistence type="predicted"/>
<dbReference type="InterPro" id="IPR027417">
    <property type="entry name" value="P-loop_NTPase"/>
</dbReference>
<dbReference type="AlphaFoldDB" id="A0A9X0XDB2"/>
<dbReference type="Pfam" id="PF07693">
    <property type="entry name" value="KAP_NTPase"/>
    <property type="match status" value="1"/>
</dbReference>
<evidence type="ECO:0000313" key="2">
    <source>
        <dbReference type="EMBL" id="MBL0719744.1"/>
    </source>
</evidence>
<name>A0A9X0XDB2_9BURK</name>
<gene>
    <name evidence="2" type="ORF">JI742_07565</name>
</gene>
<comment type="caution">
    <text evidence="2">The sequence shown here is derived from an EMBL/GenBank/DDBJ whole genome shotgun (WGS) entry which is preliminary data.</text>
</comment>
<accession>A0A9X0XDB2</accession>
<keyword evidence="3" id="KW-1185">Reference proteome</keyword>
<sequence>MDKAESTKELRLDRPLRAGTALDADALDRRAFASRVTEVLRRITPDEGLVVSVEGPWGSGKTSVLAMVEELLKAEPDGERPLVVHFNPWLIGDRDALLRQFLASIAKAVRLTDHAKEGKRVAKELKTYSKAFDVLKLIPGAEPWASIVKSVVESVGDATGAAAEHKTPDVEARKDALEKALRKFPQRIVVLLDDLDRLYPAEAYEMVRIVKAVGDLPNVGYVLAWDEKYVSAALERLNVPFAVSYLDKVVQVRLPIPPLSFQQRMALMNQGLQRLPPEALVAHFPNGDDRLASLFHAGQRELVEQPRDVVRLFDVVAAIEPGLRGEVHLADMLGLATLMTKAPAVYDLLCRTPQAFVGRRPGASASFDKPLEVIQSFADERNKAIDSYPYAKGVREVVHWLFPQTAKADDAFSLDRVVFLEGHLAHPERLQVALHLSARPGDLSLVRVRQYLFEPAKRGEIAAALQQDNCIDFIEQLGNMAEGLGTEVGVDAASLAKDIARLIDTQPFVRRASERHDVFVMRADRVAERAIGQLAKRLDEAEAGALAEHILCDPHALSMAAALAATSFMAEDGDPEDGLKVPADARNRALSAYAGNVEGTAKTGELFAKVSPGFALWVLTRLMPERCKAVFKAVQHWEPSLDTFVEAMLRHSFDSNNGQTYRLPKEREHLENYVALEELKTLALERLKDESMTYPLRAAWRAIVEEKSIYGKDGTLARR</sequence>
<organism evidence="2 3">
    <name type="scientific">Aquariibacter lacus</name>
    <dbReference type="NCBI Taxonomy" id="2801332"/>
    <lineage>
        <taxon>Bacteria</taxon>
        <taxon>Pseudomonadati</taxon>
        <taxon>Pseudomonadota</taxon>
        <taxon>Betaproteobacteria</taxon>
        <taxon>Burkholderiales</taxon>
        <taxon>Sphaerotilaceae</taxon>
        <taxon>Aquariibacter</taxon>
    </lineage>
</organism>
<feature type="domain" description="KAP NTPase" evidence="1">
    <location>
        <begin position="29"/>
        <end position="273"/>
    </location>
</feature>
<protein>
    <submittedName>
        <fullName evidence="2">AAA family ATPase</fullName>
    </submittedName>
</protein>
<dbReference type="Proteomes" id="UP000643207">
    <property type="component" value="Unassembled WGS sequence"/>
</dbReference>
<dbReference type="InterPro" id="IPR011646">
    <property type="entry name" value="KAP_P-loop"/>
</dbReference>
<evidence type="ECO:0000313" key="3">
    <source>
        <dbReference type="Proteomes" id="UP000643207"/>
    </source>
</evidence>
<dbReference type="RefSeq" id="WP_201825208.1">
    <property type="nucleotide sequence ID" value="NZ_JAERRA010000001.1"/>
</dbReference>
<dbReference type="SUPFAM" id="SSF52540">
    <property type="entry name" value="P-loop containing nucleoside triphosphate hydrolases"/>
    <property type="match status" value="1"/>
</dbReference>